<dbReference type="GO" id="GO:0019752">
    <property type="term" value="P:carboxylic acid metabolic process"/>
    <property type="evidence" value="ECO:0007669"/>
    <property type="project" value="InterPro"/>
</dbReference>
<gene>
    <name evidence="5" type="ORF">UFOPK1808_00293</name>
</gene>
<dbReference type="PANTHER" id="PTHR42735">
    <property type="match status" value="1"/>
</dbReference>
<dbReference type="Gene3D" id="3.40.640.10">
    <property type="entry name" value="Type I PLP-dependent aspartate aminotransferase-like (Major domain)"/>
    <property type="match status" value="1"/>
</dbReference>
<dbReference type="InterPro" id="IPR015422">
    <property type="entry name" value="PyrdxlP-dep_Trfase_small"/>
</dbReference>
<dbReference type="InterPro" id="IPR002129">
    <property type="entry name" value="PyrdxlP-dep_de-COase"/>
</dbReference>
<evidence type="ECO:0000256" key="2">
    <source>
        <dbReference type="ARBA" id="ARBA00022898"/>
    </source>
</evidence>
<evidence type="ECO:0000256" key="3">
    <source>
        <dbReference type="ARBA" id="ARBA00023239"/>
    </source>
</evidence>
<dbReference type="EMBL" id="CAEZUL010000018">
    <property type="protein sequence ID" value="CAB4593479.1"/>
    <property type="molecule type" value="Genomic_DNA"/>
</dbReference>
<dbReference type="InterPro" id="IPR050477">
    <property type="entry name" value="GrpII_AminoAcid_Decarb"/>
</dbReference>
<dbReference type="GO" id="GO:0016830">
    <property type="term" value="F:carbon-carbon lyase activity"/>
    <property type="evidence" value="ECO:0007669"/>
    <property type="project" value="InterPro"/>
</dbReference>
<comment type="similarity">
    <text evidence="4">Belongs to the group II decarboxylase family. Sphingosine-1-phosphate lyase subfamily.</text>
</comment>
<dbReference type="InterPro" id="IPR015424">
    <property type="entry name" value="PyrdxlP-dep_Trfase"/>
</dbReference>
<comment type="cofactor">
    <cofactor evidence="1">
        <name>pyridoxal 5'-phosphate</name>
        <dbReference type="ChEBI" id="CHEBI:597326"/>
    </cofactor>
</comment>
<evidence type="ECO:0000313" key="5">
    <source>
        <dbReference type="EMBL" id="CAB4593479.1"/>
    </source>
</evidence>
<proteinExistence type="inferred from homology"/>
<dbReference type="AlphaFoldDB" id="A0A6J6G0A4"/>
<keyword evidence="2" id="KW-0663">Pyridoxal phosphate</keyword>
<accession>A0A6J6G0A4</accession>
<dbReference type="GO" id="GO:0030170">
    <property type="term" value="F:pyridoxal phosphate binding"/>
    <property type="evidence" value="ECO:0007669"/>
    <property type="project" value="InterPro"/>
</dbReference>
<dbReference type="SUPFAM" id="SSF53383">
    <property type="entry name" value="PLP-dependent transferases"/>
    <property type="match status" value="1"/>
</dbReference>
<organism evidence="5">
    <name type="scientific">freshwater metagenome</name>
    <dbReference type="NCBI Taxonomy" id="449393"/>
    <lineage>
        <taxon>unclassified sequences</taxon>
        <taxon>metagenomes</taxon>
        <taxon>ecological metagenomes</taxon>
    </lineage>
</organism>
<dbReference type="InterPro" id="IPR015421">
    <property type="entry name" value="PyrdxlP-dep_Trfase_major"/>
</dbReference>
<evidence type="ECO:0000256" key="1">
    <source>
        <dbReference type="ARBA" id="ARBA00001933"/>
    </source>
</evidence>
<protein>
    <submittedName>
        <fullName evidence="5">Unannotated protein</fullName>
    </submittedName>
</protein>
<sequence length="416" mass="45117">MTARILGPGQPSSEVLSTMETYRSRDVRWRDGKCFTLAYSAGPEVTALGEEAYRRFSGENALNTSAFPSLKTMQEQVVDVVTGWTHGDDSVAGFMTSGGTESLVLVVRAARKRAEREGRNLSSMNMVLPTSAHAALEKGADYFDVESRRVPVSGDWRADVAAMRAAVDENTVLIVGSAPQYPQGVIDPIAELAMIAIEHNINFHVDACMGGVTLHYLEEFGEPLPLWDFRVPAVTSISVDLHKYGYTSKGAGVLLHRNKKLRSDQTFVTDNWLGGMYGSSGILGTKSGGPIASAWAVMHHLGDNGYQHATQVSRASAIRIARHIDQHPHLVLRAFPDSTLVAFGSQDPETHDIFALAELLIAKGWYMDRQGPPPSIHLTVNAIHETHIDEFLLDLDAAVASLGDSKGTAGSYATTE</sequence>
<dbReference type="Pfam" id="PF00282">
    <property type="entry name" value="Pyridoxal_deC"/>
    <property type="match status" value="1"/>
</dbReference>
<name>A0A6J6G0A4_9ZZZZ</name>
<reference evidence="5" key="1">
    <citation type="submission" date="2020-05" db="EMBL/GenBank/DDBJ databases">
        <authorList>
            <person name="Chiriac C."/>
            <person name="Salcher M."/>
            <person name="Ghai R."/>
            <person name="Kavagutti S V."/>
        </authorList>
    </citation>
    <scope>NUCLEOTIDE SEQUENCE</scope>
</reference>
<dbReference type="PANTHER" id="PTHR42735:SF6">
    <property type="entry name" value="SPHINGOSINE-1-PHOSPHATE LYASE 1"/>
    <property type="match status" value="1"/>
</dbReference>
<dbReference type="Gene3D" id="3.90.1150.10">
    <property type="entry name" value="Aspartate Aminotransferase, domain 1"/>
    <property type="match status" value="1"/>
</dbReference>
<keyword evidence="3" id="KW-0456">Lyase</keyword>
<evidence type="ECO:0000256" key="4">
    <source>
        <dbReference type="ARBA" id="ARBA00038302"/>
    </source>
</evidence>